<dbReference type="PANTHER" id="PTHR10937">
    <property type="entry name" value="GLUCOSAMINE--FRUCTOSE-6-PHOSPHATE AMINOTRANSFERASE, ISOMERIZING"/>
    <property type="match status" value="1"/>
</dbReference>
<dbReference type="GO" id="GO:0005829">
    <property type="term" value="C:cytosol"/>
    <property type="evidence" value="ECO:0007669"/>
    <property type="project" value="TreeGrafter"/>
</dbReference>
<gene>
    <name evidence="9" type="ORF">S03H2_55182</name>
</gene>
<dbReference type="FunFam" id="3.60.20.10:FF:000006">
    <property type="entry name" value="Glutamine--fructose-6-phosphate aminotransferase [isomerizing]"/>
    <property type="match status" value="1"/>
</dbReference>
<dbReference type="Gene3D" id="3.60.20.10">
    <property type="entry name" value="Glutamine Phosphoribosylpyrophosphate, subunit 1, domain 1"/>
    <property type="match status" value="1"/>
</dbReference>
<dbReference type="GO" id="GO:0006002">
    <property type="term" value="P:fructose 6-phosphate metabolic process"/>
    <property type="evidence" value="ECO:0007669"/>
    <property type="project" value="TreeGrafter"/>
</dbReference>
<comment type="catalytic activity">
    <reaction evidence="1">
        <text>D-fructose 6-phosphate + L-glutamine = D-glucosamine 6-phosphate + L-glutamate</text>
        <dbReference type="Rhea" id="RHEA:13237"/>
        <dbReference type="ChEBI" id="CHEBI:29985"/>
        <dbReference type="ChEBI" id="CHEBI:58359"/>
        <dbReference type="ChEBI" id="CHEBI:58725"/>
        <dbReference type="ChEBI" id="CHEBI:61527"/>
        <dbReference type="EC" id="2.6.1.16"/>
    </reaction>
</comment>
<keyword evidence="5" id="KW-0808">Transferase</keyword>
<evidence type="ECO:0000256" key="3">
    <source>
        <dbReference type="ARBA" id="ARBA00016090"/>
    </source>
</evidence>
<evidence type="ECO:0000256" key="1">
    <source>
        <dbReference type="ARBA" id="ARBA00001031"/>
    </source>
</evidence>
<dbReference type="Pfam" id="PF13522">
    <property type="entry name" value="GATase_6"/>
    <property type="match status" value="1"/>
</dbReference>
<dbReference type="GO" id="GO:0006487">
    <property type="term" value="P:protein N-linked glycosylation"/>
    <property type="evidence" value="ECO:0007669"/>
    <property type="project" value="TreeGrafter"/>
</dbReference>
<dbReference type="GO" id="GO:0004360">
    <property type="term" value="F:glutamine-fructose-6-phosphate transaminase (isomerizing) activity"/>
    <property type="evidence" value="ECO:0007669"/>
    <property type="project" value="UniProtKB-EC"/>
</dbReference>
<dbReference type="PANTHER" id="PTHR10937:SF0">
    <property type="entry name" value="GLUTAMINE--FRUCTOSE-6-PHOSPHATE TRANSAMINASE (ISOMERIZING)"/>
    <property type="match status" value="1"/>
</dbReference>
<name>X1J2X7_9ZZZZ</name>
<keyword evidence="4" id="KW-0032">Aminotransferase</keyword>
<reference evidence="9" key="1">
    <citation type="journal article" date="2014" name="Front. Microbiol.">
        <title>High frequency of phylogenetically diverse reductive dehalogenase-homologous genes in deep subseafloor sedimentary metagenomes.</title>
        <authorList>
            <person name="Kawai M."/>
            <person name="Futagami T."/>
            <person name="Toyoda A."/>
            <person name="Takaki Y."/>
            <person name="Nishi S."/>
            <person name="Hori S."/>
            <person name="Arai W."/>
            <person name="Tsubouchi T."/>
            <person name="Morono Y."/>
            <person name="Uchiyama I."/>
            <person name="Ito T."/>
            <person name="Fujiyama A."/>
            <person name="Inagaki F."/>
            <person name="Takami H."/>
        </authorList>
    </citation>
    <scope>NUCLEOTIDE SEQUENCE</scope>
    <source>
        <strain evidence="9">Expedition CK06-06</strain>
    </source>
</reference>
<dbReference type="PROSITE" id="PS51278">
    <property type="entry name" value="GATASE_TYPE_2"/>
    <property type="match status" value="1"/>
</dbReference>
<dbReference type="GO" id="GO:0006047">
    <property type="term" value="P:UDP-N-acetylglucosamine metabolic process"/>
    <property type="evidence" value="ECO:0007669"/>
    <property type="project" value="TreeGrafter"/>
</dbReference>
<dbReference type="InterPro" id="IPR029055">
    <property type="entry name" value="Ntn_hydrolases_N"/>
</dbReference>
<dbReference type="InterPro" id="IPR047084">
    <property type="entry name" value="GFAT_N"/>
</dbReference>
<dbReference type="EC" id="2.6.1.16" evidence="2"/>
<feature type="non-terminal residue" evidence="9">
    <location>
        <position position="204"/>
    </location>
</feature>
<dbReference type="SUPFAM" id="SSF56235">
    <property type="entry name" value="N-terminal nucleophile aminohydrolases (Ntn hydrolases)"/>
    <property type="match status" value="1"/>
</dbReference>
<keyword evidence="6" id="KW-0677">Repeat</keyword>
<dbReference type="EMBL" id="BARU01035232">
    <property type="protein sequence ID" value="GAH72704.1"/>
    <property type="molecule type" value="Genomic_DNA"/>
</dbReference>
<dbReference type="InterPro" id="IPR017932">
    <property type="entry name" value="GATase_2_dom"/>
</dbReference>
<comment type="caution">
    <text evidence="9">The sequence shown here is derived from an EMBL/GenBank/DDBJ whole genome shotgun (WGS) entry which is preliminary data.</text>
</comment>
<evidence type="ECO:0000256" key="7">
    <source>
        <dbReference type="ARBA" id="ARBA00022962"/>
    </source>
</evidence>
<evidence type="ECO:0000256" key="2">
    <source>
        <dbReference type="ARBA" id="ARBA00012916"/>
    </source>
</evidence>
<accession>X1J2X7</accession>
<organism evidence="9">
    <name type="scientific">marine sediment metagenome</name>
    <dbReference type="NCBI Taxonomy" id="412755"/>
    <lineage>
        <taxon>unclassified sequences</taxon>
        <taxon>metagenomes</taxon>
        <taxon>ecological metagenomes</taxon>
    </lineage>
</organism>
<sequence length="204" mass="22305">MCGIIGYCGPKPAVKVLLEGLKRLEYRGYDSAGICVDVDSQFQIIKRKGKIRDLCDHVPPDLMGDYGIGHTRWATHGEVNNRNAHPHTDCACKIAIVHNGIIENYVILKEKLTSEGHSFQSETDSEVIAHLIEKYFAGDLEEAVKEAVALLKGTYGIVCMHQDNPGQLVGARNGSPLVMGIGNGEMFLASDVTAIVSHTRQVVY</sequence>
<evidence type="ECO:0000256" key="5">
    <source>
        <dbReference type="ARBA" id="ARBA00022679"/>
    </source>
</evidence>
<evidence type="ECO:0000256" key="4">
    <source>
        <dbReference type="ARBA" id="ARBA00022576"/>
    </source>
</evidence>
<feature type="domain" description="Glutamine amidotransferase type-2" evidence="8">
    <location>
        <begin position="2"/>
        <end position="204"/>
    </location>
</feature>
<protein>
    <recommendedName>
        <fullName evidence="3">Glutamine--fructose-6-phosphate aminotransferase [isomerizing]</fullName>
        <ecNumber evidence="2">2.6.1.16</ecNumber>
    </recommendedName>
</protein>
<evidence type="ECO:0000256" key="6">
    <source>
        <dbReference type="ARBA" id="ARBA00022737"/>
    </source>
</evidence>
<evidence type="ECO:0000259" key="8">
    <source>
        <dbReference type="PROSITE" id="PS51278"/>
    </source>
</evidence>
<keyword evidence="7" id="KW-0315">Glutamine amidotransferase</keyword>
<dbReference type="AlphaFoldDB" id="X1J2X7"/>
<dbReference type="CDD" id="cd00714">
    <property type="entry name" value="GFAT"/>
    <property type="match status" value="1"/>
</dbReference>
<proteinExistence type="predicted"/>
<evidence type="ECO:0000313" key="9">
    <source>
        <dbReference type="EMBL" id="GAH72704.1"/>
    </source>
</evidence>